<dbReference type="EMBL" id="JAFJZZ010000002">
    <property type="protein sequence ID" value="MBN7773041.1"/>
    <property type="molecule type" value="Genomic_DNA"/>
</dbReference>
<accession>A0A939D8D8</accession>
<evidence type="ECO:0000259" key="8">
    <source>
        <dbReference type="Pfam" id="PF06738"/>
    </source>
</evidence>
<keyword evidence="10" id="KW-1185">Reference proteome</keyword>
<sequence>MTKQMQKKILILALFAGETMMKSGAEIYRVEDTVERICKAADMPYVEVFAIPTGIFVSIDQGEDNREMFTYIKRIRGTGIDLGRISELNQFSRDFASKDLTVDSGMNWVKQISKTKPYRLPLRLLGASLVSSFFCLMFGGDLKDYFCAFFIGAISYLLSILFDEIETNFFIKGFCCCALATILALVCSSLGLGSSSSAIIIGALMLFVPGVAITNGIRDMLAGDMLAGVVRIAEAFCIAISLAAGAGVVLRAWVAFGGAIL</sequence>
<feature type="transmembrane region" description="Helical" evidence="7">
    <location>
        <begin position="120"/>
        <end position="139"/>
    </location>
</feature>
<name>A0A939D8D8_CLOAM</name>
<dbReference type="Pfam" id="PF06738">
    <property type="entry name" value="ThrE"/>
    <property type="match status" value="1"/>
</dbReference>
<evidence type="ECO:0000256" key="5">
    <source>
        <dbReference type="ARBA" id="ARBA00023136"/>
    </source>
</evidence>
<dbReference type="Proteomes" id="UP000664545">
    <property type="component" value="Unassembled WGS sequence"/>
</dbReference>
<feature type="transmembrane region" description="Helical" evidence="7">
    <location>
        <begin position="169"/>
        <end position="192"/>
    </location>
</feature>
<keyword evidence="2" id="KW-1003">Cell membrane</keyword>
<dbReference type="RefSeq" id="WP_206581883.1">
    <property type="nucleotide sequence ID" value="NZ_JAFJZZ010000002.1"/>
</dbReference>
<evidence type="ECO:0000256" key="3">
    <source>
        <dbReference type="ARBA" id="ARBA00022692"/>
    </source>
</evidence>
<dbReference type="GO" id="GO:0022857">
    <property type="term" value="F:transmembrane transporter activity"/>
    <property type="evidence" value="ECO:0007669"/>
    <property type="project" value="InterPro"/>
</dbReference>
<dbReference type="GO" id="GO:0015744">
    <property type="term" value="P:succinate transport"/>
    <property type="evidence" value="ECO:0007669"/>
    <property type="project" value="TreeGrafter"/>
</dbReference>
<keyword evidence="4 7" id="KW-1133">Transmembrane helix</keyword>
<gene>
    <name evidence="9" type="ORF">JYB65_06685</name>
</gene>
<evidence type="ECO:0000256" key="6">
    <source>
        <dbReference type="ARBA" id="ARBA00034125"/>
    </source>
</evidence>
<comment type="similarity">
    <text evidence="6">Belongs to the ThrE exporter (TC 2.A.79) family.</text>
</comment>
<evidence type="ECO:0000256" key="1">
    <source>
        <dbReference type="ARBA" id="ARBA00004651"/>
    </source>
</evidence>
<evidence type="ECO:0000256" key="7">
    <source>
        <dbReference type="SAM" id="Phobius"/>
    </source>
</evidence>
<dbReference type="AlphaFoldDB" id="A0A939D8D8"/>
<feature type="transmembrane region" description="Helical" evidence="7">
    <location>
        <begin position="229"/>
        <end position="254"/>
    </location>
</feature>
<feature type="domain" description="Threonine/serine exporter-like N-terminal" evidence="8">
    <location>
        <begin position="12"/>
        <end position="251"/>
    </location>
</feature>
<protein>
    <submittedName>
        <fullName evidence="9">Threonine/serine exporter family protein</fullName>
    </submittedName>
</protein>
<reference evidence="9" key="1">
    <citation type="submission" date="2021-02" db="EMBL/GenBank/DDBJ databases">
        <title>Abyssanaerobacter marinus gen.nov., sp., nov, anaerobic bacterium isolated from the Onnuri vent field of Indian Ocean and suggestion of Mogibacteriaceae fam. nov., and proposal of reclassification of ambiguous this family's genus member.</title>
        <authorList>
            <person name="Kim Y.J."/>
            <person name="Yang J.-A."/>
        </authorList>
    </citation>
    <scope>NUCLEOTIDE SEQUENCE</scope>
    <source>
        <strain evidence="9">DSM 2634</strain>
    </source>
</reference>
<keyword evidence="3 7" id="KW-0812">Transmembrane</keyword>
<organism evidence="9 10">
    <name type="scientific">Clostridium aminobutyricum</name>
    <dbReference type="NCBI Taxonomy" id="33953"/>
    <lineage>
        <taxon>Bacteria</taxon>
        <taxon>Bacillati</taxon>
        <taxon>Bacillota</taxon>
        <taxon>Clostridia</taxon>
        <taxon>Eubacteriales</taxon>
        <taxon>Clostridiaceae</taxon>
        <taxon>Clostridium</taxon>
    </lineage>
</organism>
<dbReference type="GO" id="GO:0005886">
    <property type="term" value="C:plasma membrane"/>
    <property type="evidence" value="ECO:0007669"/>
    <property type="project" value="UniProtKB-SubCell"/>
</dbReference>
<evidence type="ECO:0000256" key="4">
    <source>
        <dbReference type="ARBA" id="ARBA00022989"/>
    </source>
</evidence>
<comment type="subcellular location">
    <subcellularLocation>
        <location evidence="1">Cell membrane</location>
        <topology evidence="1">Multi-pass membrane protein</topology>
    </subcellularLocation>
</comment>
<proteinExistence type="inferred from homology"/>
<evidence type="ECO:0000256" key="2">
    <source>
        <dbReference type="ARBA" id="ARBA00022475"/>
    </source>
</evidence>
<dbReference type="PANTHER" id="PTHR34390">
    <property type="entry name" value="UPF0442 PROTEIN YJJB-RELATED"/>
    <property type="match status" value="1"/>
</dbReference>
<feature type="transmembrane region" description="Helical" evidence="7">
    <location>
        <begin position="145"/>
        <end position="162"/>
    </location>
</feature>
<comment type="caution">
    <text evidence="9">The sequence shown here is derived from an EMBL/GenBank/DDBJ whole genome shotgun (WGS) entry which is preliminary data.</text>
</comment>
<dbReference type="InterPro" id="IPR010619">
    <property type="entry name" value="ThrE-like_N"/>
</dbReference>
<evidence type="ECO:0000313" key="9">
    <source>
        <dbReference type="EMBL" id="MBN7773041.1"/>
    </source>
</evidence>
<dbReference type="PANTHER" id="PTHR34390:SF2">
    <property type="entry name" value="SUCCINATE TRANSPORTER SUBUNIT YJJP-RELATED"/>
    <property type="match status" value="1"/>
</dbReference>
<keyword evidence="5 7" id="KW-0472">Membrane</keyword>
<evidence type="ECO:0000313" key="10">
    <source>
        <dbReference type="Proteomes" id="UP000664545"/>
    </source>
</evidence>
<dbReference type="InterPro" id="IPR050539">
    <property type="entry name" value="ThrE_Dicarb/AminoAcid_Exp"/>
</dbReference>
<feature type="transmembrane region" description="Helical" evidence="7">
    <location>
        <begin position="198"/>
        <end position="217"/>
    </location>
</feature>